<dbReference type="KEGG" id="gax:Pan161_29000"/>
<reference evidence="1 2" key="1">
    <citation type="submission" date="2019-02" db="EMBL/GenBank/DDBJ databases">
        <title>Deep-cultivation of Planctomycetes and their phenomic and genomic characterization uncovers novel biology.</title>
        <authorList>
            <person name="Wiegand S."/>
            <person name="Jogler M."/>
            <person name="Boedeker C."/>
            <person name="Pinto D."/>
            <person name="Vollmers J."/>
            <person name="Rivas-Marin E."/>
            <person name="Kohn T."/>
            <person name="Peeters S.H."/>
            <person name="Heuer A."/>
            <person name="Rast P."/>
            <person name="Oberbeckmann S."/>
            <person name="Bunk B."/>
            <person name="Jeske O."/>
            <person name="Meyerdierks A."/>
            <person name="Storesund J.E."/>
            <person name="Kallscheuer N."/>
            <person name="Luecker S."/>
            <person name="Lage O.M."/>
            <person name="Pohl T."/>
            <person name="Merkel B.J."/>
            <person name="Hornburger P."/>
            <person name="Mueller R.-W."/>
            <person name="Bruemmer F."/>
            <person name="Labrenz M."/>
            <person name="Spormann A.M."/>
            <person name="Op den Camp H."/>
            <person name="Overmann J."/>
            <person name="Amann R."/>
            <person name="Jetten M.S.M."/>
            <person name="Mascher T."/>
            <person name="Medema M.H."/>
            <person name="Devos D.P."/>
            <person name="Kaster A.-K."/>
            <person name="Ovreas L."/>
            <person name="Rohde M."/>
            <person name="Galperin M.Y."/>
            <person name="Jogler C."/>
        </authorList>
    </citation>
    <scope>NUCLEOTIDE SEQUENCE [LARGE SCALE GENOMIC DNA]</scope>
    <source>
        <strain evidence="1 2">Pan161</strain>
    </source>
</reference>
<dbReference type="PIRSF" id="PIRSF012608">
    <property type="entry name" value="UCP012608"/>
    <property type="match status" value="1"/>
</dbReference>
<sequence>MSSRLSEVFFSFAGQECRGISPLYCSLAEAVAADEALLQIAGQAPAGQPVPNLLFAAVQYLLVADPTHPLAEYYATCTAEPKDPTQAFPAFKDFVLSHQREIIELLQTRLVQTNEVRRCAFLLPAFQFALRHYEPRPVALLEIGCSAGLNLLWDRYRYDYDESGDVYGFYGDLSSPVLITAEFCADRPAVLSDPMPTVSERIGVDLNVIDTSLPAEADWLRALIWPEHHWRRCLMDAAIKRRSEFDLDLRNGNGFAQVEEIATEVPLDSLLCIYHTHVANQISQAERESFLKTLNQLGQQRDLVHIFNNLHDALLRLQIYRDGQQSEIPLANTDGHGDWIEWLA</sequence>
<dbReference type="OrthoDB" id="9789360at2"/>
<evidence type="ECO:0000313" key="1">
    <source>
        <dbReference type="EMBL" id="QDT91244.1"/>
    </source>
</evidence>
<accession>A0A517VE15</accession>
<gene>
    <name evidence="1" type="ORF">Pan161_29000</name>
</gene>
<protein>
    <recommendedName>
        <fullName evidence="3">DUF2332 domain-containing protein</fullName>
    </recommendedName>
</protein>
<dbReference type="RefSeq" id="WP_145227963.1">
    <property type="nucleotide sequence ID" value="NZ_CP036343.1"/>
</dbReference>
<evidence type="ECO:0000313" key="2">
    <source>
        <dbReference type="Proteomes" id="UP000316855"/>
    </source>
</evidence>
<keyword evidence="2" id="KW-1185">Reference proteome</keyword>
<dbReference type="InterPro" id="IPR011200">
    <property type="entry name" value="UCP012608"/>
</dbReference>
<evidence type="ECO:0008006" key="3">
    <source>
        <dbReference type="Google" id="ProtNLM"/>
    </source>
</evidence>
<dbReference type="EMBL" id="CP036343">
    <property type="protein sequence ID" value="QDT91244.1"/>
    <property type="molecule type" value="Genomic_DNA"/>
</dbReference>
<organism evidence="1 2">
    <name type="scientific">Gimesia algae</name>
    <dbReference type="NCBI Taxonomy" id="2527971"/>
    <lineage>
        <taxon>Bacteria</taxon>
        <taxon>Pseudomonadati</taxon>
        <taxon>Planctomycetota</taxon>
        <taxon>Planctomycetia</taxon>
        <taxon>Planctomycetales</taxon>
        <taxon>Planctomycetaceae</taxon>
        <taxon>Gimesia</taxon>
    </lineage>
</organism>
<name>A0A517VE15_9PLAN</name>
<dbReference type="Proteomes" id="UP000316855">
    <property type="component" value="Chromosome"/>
</dbReference>
<dbReference type="Pfam" id="PF10094">
    <property type="entry name" value="DUF2332"/>
    <property type="match status" value="1"/>
</dbReference>
<dbReference type="AlphaFoldDB" id="A0A517VE15"/>
<proteinExistence type="predicted"/>